<evidence type="ECO:0000259" key="5">
    <source>
        <dbReference type="PROSITE" id="PS51272"/>
    </source>
</evidence>
<dbReference type="NCBIfam" id="NF012211">
    <property type="entry name" value="tand_rpt_95"/>
    <property type="match status" value="1"/>
</dbReference>
<dbReference type="PROSITE" id="PS51272">
    <property type="entry name" value="SLH"/>
    <property type="match status" value="2"/>
</dbReference>
<feature type="domain" description="Cadherin" evidence="4">
    <location>
        <begin position="418"/>
        <end position="510"/>
    </location>
</feature>
<dbReference type="InterPro" id="IPR006644">
    <property type="entry name" value="Cadg"/>
</dbReference>
<dbReference type="GO" id="GO:0007156">
    <property type="term" value="P:homophilic cell adhesion via plasma membrane adhesion molecules"/>
    <property type="evidence" value="ECO:0007669"/>
    <property type="project" value="InterPro"/>
</dbReference>
<keyword evidence="1" id="KW-0812">Transmembrane</keyword>
<evidence type="ECO:0000313" key="7">
    <source>
        <dbReference type="Proteomes" id="UP000316968"/>
    </source>
</evidence>
<evidence type="ECO:0000256" key="1">
    <source>
        <dbReference type="ARBA" id="ARBA00022692"/>
    </source>
</evidence>
<dbReference type="SMART" id="SM00736">
    <property type="entry name" value="CADG"/>
    <property type="match status" value="4"/>
</dbReference>
<dbReference type="InterPro" id="IPR001119">
    <property type="entry name" value="SLH_dom"/>
</dbReference>
<dbReference type="GO" id="GO:0005886">
    <property type="term" value="C:plasma membrane"/>
    <property type="evidence" value="ECO:0007669"/>
    <property type="project" value="UniProtKB-SubCell"/>
</dbReference>
<keyword evidence="2" id="KW-0472">Membrane</keyword>
<accession>A0A4Y6UWF7</accession>
<sequence length="1858" mass="191640">MARPTPARKGIDRMDISPYKRSLASFTAVLMLLSVFFGYAPVTHAAVLPANGKQTFAGYTPATGTTLENQFFRATASPANALLIADSTGLFFDSADASISAPGRTYYYQIAVNGDLGSFILDTAEVGEYMGTDGNYTDIKIVGYSGGVEAFTVGPRALTIDGNATSVVPFDFAPAAGKKIDAFRVYYTLGDPSEAWNFNVFNFTISQATARNTAPVAAAGTLNVTEDNVQSGTLAGSDPESDPLTYSIVGQGTKGTAAITNVNTGAYTYTPNANATGADSFTFKVNDGVLDSPPATINVTIAAVNDAPTNLVLSSSSVAENAAIPTSVGTLTAVDPDAGDTFTYALASGSGDTDNASFTVSNGTLQTAASFDYETKASYSVRIGVTDSGGSSYEKVFALTVTNVNEAPTDLVLDDNNVAENEPLGTVVGTLSSIDPDAGDTFTRSLVSGSGDTDNDAFTISGSELRTNAVFDAEAKSAYAIRVRTTDSGGLSYEKAFTINVTDVNDAPVIGGAAANQAVNDNGSVTSFSGVTISDNDSANVTVTVAPDVAAKGSFTAASLTASGFAADGSGGYVRSGSPAQVTAAIRLLAFKPAENRVAPGQTETTTFAIGVNDGAGGLANNGLTTVVALSLNDAPTDMALSRQTVAEQQPSGTAVGTLSAVDPDTGETFAYSLVSGPGSADNGSFTIVGSELRTSAAFDYEAKALYSVRVRVVDNAGSAFEKTFEIGVTDVNDAPTNLTLSGTAVAENEPVGTVVGSLSAVDPDTGDDFVYTLASGSGDTDNAAFAIVGSELRTAAAFDFETKSSYSVRVRVTDRGGLTYEKAFAIQVSDTNDSPSILGTAADQPVNDNAAIAPFAAVEIVDPDSVSVTITVTADSAAKGRFTPASLSVGGFSESAGGVYTRSGTPAAVTSALRALSFVPAANRVALGQTETVTFDLVAEDSAGGRTQNQGATLKVSAVNDAPTDAALGSDIVAENAPIGTVVGKLSAVDADLGDTFAYTLAGGVGDTDNARFAIVGDELRTAEAFDYETKSAYSVRIQVKDAAGAMFEKSFAIRVTDANDAPTELALGSRDVEENRPAGTTVGTLTAVDPDAGDTFAYTLASGSGDGDNASFEIEGGTLRTAESFDFEKKTSYSVRIRVTDRGGLTYEQVFTINVLNANDGPAIAGTAANQPVTDKTTLNPFSNVTVSDIENDEVTAIVTVTDTAQGAFTAESLAAAGFEEAGTGTGRYVSDRAAPADVTAALRKLVFAPAENKAAPGLTGTVGLTLEVTDAEGASTRDEATTLVVASVNDAPTAIRLSAAEVRENLPVGTVVGRLSAADPDPADTFRYALVEGEGGADNAVFAAAGDELRTAERLDHSKRKAYSVRIRVTDANEESFEQVFAVTVTPQPAAGETPNPPTVQEPVIDSPPPAQSGTRQVDVVVQEGQEAAVRVEITRTSVGGLQLDTVRLNAAQATEAAAKAAAGGQDFARIVIDDIPGNPADEVAVNIPMAALSPLAAGDIRLEIQTGDVKLTLSSAALDALQSDGQDLYFRIVPIKQPEQRARLEQRVLNADEVRSAAAGTVVQVLGRPMTIETNYTGRPTSVELPLTDVTLPADPAALRALAARLAVYVEHSDGDTELQRGEVKYDARGIPVAIEIEVDKFSTFTIVAAGPSIQRERYVFGYTDGTFRPERTMTRAEIAAVISRNIGVPSGKGQGYTDVAASYWANAYIAHLQEAGIMTGDGSGKFRPGDAITRGELAALIAKWKALAPAQAGPAASDLAGHWARSNISAVMEAGFMTGYPDGTFKPNRALTRAEAVVALNKLFGRPPLEGVERPTWSDVPTSHWAYADIEAASGSYSAVPSGSGGEVKVDPR</sequence>
<dbReference type="KEGG" id="saca:FFV09_05400"/>
<dbReference type="GO" id="GO:0005509">
    <property type="term" value="F:calcium ion binding"/>
    <property type="evidence" value="ECO:0007669"/>
    <property type="project" value="InterPro"/>
</dbReference>
<feature type="compositionally biased region" description="Pro residues" evidence="3">
    <location>
        <begin position="1398"/>
        <end position="1414"/>
    </location>
</feature>
<dbReference type="EMBL" id="CP041217">
    <property type="protein sequence ID" value="QDH20345.1"/>
    <property type="molecule type" value="Genomic_DNA"/>
</dbReference>
<feature type="domain" description="Cadherin" evidence="4">
    <location>
        <begin position="1297"/>
        <end position="1403"/>
    </location>
</feature>
<evidence type="ECO:0000259" key="4">
    <source>
        <dbReference type="PROSITE" id="PS50268"/>
    </source>
</evidence>
<feature type="domain" description="Cadherin" evidence="4">
    <location>
        <begin position="1074"/>
        <end position="1176"/>
    </location>
</feature>
<dbReference type="PRINTS" id="PR00205">
    <property type="entry name" value="CADHERIN"/>
</dbReference>
<dbReference type="Pfam" id="PF00028">
    <property type="entry name" value="Cadherin"/>
    <property type="match status" value="5"/>
</dbReference>
<proteinExistence type="predicted"/>
<feature type="domain" description="Cadherin" evidence="4">
    <location>
        <begin position="645"/>
        <end position="738"/>
    </location>
</feature>
<dbReference type="Gene3D" id="2.60.40.3440">
    <property type="match status" value="1"/>
</dbReference>
<dbReference type="Pfam" id="PF00395">
    <property type="entry name" value="SLH"/>
    <property type="match status" value="3"/>
</dbReference>
<dbReference type="InterPro" id="IPR015919">
    <property type="entry name" value="Cadherin-like_sf"/>
</dbReference>
<dbReference type="PROSITE" id="PS50268">
    <property type="entry name" value="CADHERIN_2"/>
    <property type="match status" value="7"/>
</dbReference>
<dbReference type="OrthoDB" id="9795222at2"/>
<name>A0A4Y6UWF7_SACBS</name>
<dbReference type="InterPro" id="IPR002126">
    <property type="entry name" value="Cadherin-like_dom"/>
</dbReference>
<keyword evidence="2" id="KW-1133">Transmembrane helix</keyword>
<evidence type="ECO:0000256" key="2">
    <source>
        <dbReference type="ARBA" id="ARBA00022989"/>
    </source>
</evidence>
<reference evidence="6 7" key="1">
    <citation type="submission" date="2019-06" db="EMBL/GenBank/DDBJ databases">
        <title>Saccharibacillus brassicae sp. nov., an endophytic bacterium isolated from Chinese cabbage seeds (Brassica pekinensis).</title>
        <authorList>
            <person name="Jiang L."/>
            <person name="Lee J."/>
            <person name="Kim S.W."/>
        </authorList>
    </citation>
    <scope>NUCLEOTIDE SEQUENCE [LARGE SCALE GENOMIC DNA]</scope>
    <source>
        <strain evidence="7">KCTC 43072 / ATSA2</strain>
    </source>
</reference>
<feature type="region of interest" description="Disordered" evidence="3">
    <location>
        <begin position="1391"/>
        <end position="1417"/>
    </location>
</feature>
<dbReference type="PANTHER" id="PTHR24026">
    <property type="entry name" value="FAT ATYPICAL CADHERIN-RELATED"/>
    <property type="match status" value="1"/>
</dbReference>
<dbReference type="CDD" id="cd11304">
    <property type="entry name" value="Cadherin_repeat"/>
    <property type="match status" value="7"/>
</dbReference>
<dbReference type="SUPFAM" id="SSF49313">
    <property type="entry name" value="Cadherin-like"/>
    <property type="match status" value="7"/>
</dbReference>
<protein>
    <submittedName>
        <fullName evidence="6">Tandem-95 repeat protein</fullName>
    </submittedName>
</protein>
<feature type="domain" description="SLH" evidence="5">
    <location>
        <begin position="1756"/>
        <end position="1819"/>
    </location>
</feature>
<feature type="domain" description="Cadherin" evidence="4">
    <location>
        <begin position="317"/>
        <end position="410"/>
    </location>
</feature>
<organism evidence="6 7">
    <name type="scientific">Saccharibacillus brassicae</name>
    <dbReference type="NCBI Taxonomy" id="2583377"/>
    <lineage>
        <taxon>Bacteria</taxon>
        <taxon>Bacillati</taxon>
        <taxon>Bacillota</taxon>
        <taxon>Bacilli</taxon>
        <taxon>Bacillales</taxon>
        <taxon>Paenibacillaceae</taxon>
        <taxon>Saccharibacillus</taxon>
    </lineage>
</organism>
<feature type="domain" description="Cadherin" evidence="4">
    <location>
        <begin position="746"/>
        <end position="838"/>
    </location>
</feature>
<dbReference type="Gene3D" id="2.60.40.60">
    <property type="entry name" value="Cadherins"/>
    <property type="match status" value="7"/>
</dbReference>
<dbReference type="Proteomes" id="UP000316968">
    <property type="component" value="Chromosome"/>
</dbReference>
<keyword evidence="7" id="KW-1185">Reference proteome</keyword>
<feature type="domain" description="Cadherin" evidence="4">
    <location>
        <begin position="974"/>
        <end position="1066"/>
    </location>
</feature>
<dbReference type="Pfam" id="PF17963">
    <property type="entry name" value="Big_9"/>
    <property type="match status" value="1"/>
</dbReference>
<dbReference type="PANTHER" id="PTHR24026:SF126">
    <property type="entry name" value="PROTOCADHERIN FAT 4"/>
    <property type="match status" value="1"/>
</dbReference>
<dbReference type="SMART" id="SM00112">
    <property type="entry name" value="CA"/>
    <property type="match status" value="7"/>
</dbReference>
<evidence type="ECO:0000256" key="3">
    <source>
        <dbReference type="SAM" id="MobiDB-lite"/>
    </source>
</evidence>
<gene>
    <name evidence="6" type="ORF">FFV09_05400</name>
</gene>
<feature type="domain" description="SLH" evidence="5">
    <location>
        <begin position="1697"/>
        <end position="1755"/>
    </location>
</feature>
<evidence type="ECO:0000313" key="6">
    <source>
        <dbReference type="EMBL" id="QDH20345.1"/>
    </source>
</evidence>